<accession>A0A1M4XYM5</accession>
<dbReference type="Gene3D" id="3.90.1720.10">
    <property type="entry name" value="endopeptidase domain like (from Nostoc punctiforme)"/>
    <property type="match status" value="1"/>
</dbReference>
<organism evidence="2 3">
    <name type="scientific">Streptoalloteichus hindustanus</name>
    <dbReference type="NCBI Taxonomy" id="2017"/>
    <lineage>
        <taxon>Bacteria</taxon>
        <taxon>Bacillati</taxon>
        <taxon>Actinomycetota</taxon>
        <taxon>Actinomycetes</taxon>
        <taxon>Pseudonocardiales</taxon>
        <taxon>Pseudonocardiaceae</taxon>
        <taxon>Streptoalloteichus</taxon>
    </lineage>
</organism>
<evidence type="ECO:0000313" key="2">
    <source>
        <dbReference type="EMBL" id="SHE98591.1"/>
    </source>
</evidence>
<name>A0A1M4XYM5_STRHI</name>
<dbReference type="Proteomes" id="UP000184501">
    <property type="component" value="Unassembled WGS sequence"/>
</dbReference>
<gene>
    <name evidence="2" type="ORF">SAMN05444320_102172</name>
</gene>
<dbReference type="InterPro" id="IPR038765">
    <property type="entry name" value="Papain-like_cys_pep_sf"/>
</dbReference>
<proteinExistence type="predicted"/>
<dbReference type="RefSeq" id="WP_073480474.1">
    <property type="nucleotide sequence ID" value="NZ_FQVN01000002.1"/>
</dbReference>
<reference evidence="2 3" key="1">
    <citation type="submission" date="2016-11" db="EMBL/GenBank/DDBJ databases">
        <authorList>
            <person name="Jaros S."/>
            <person name="Januszkiewicz K."/>
            <person name="Wedrychowicz H."/>
        </authorList>
    </citation>
    <scope>NUCLEOTIDE SEQUENCE [LARGE SCALE GENOMIC DNA]</scope>
    <source>
        <strain evidence="2 3">DSM 44523</strain>
    </source>
</reference>
<keyword evidence="1" id="KW-0732">Signal</keyword>
<dbReference type="PROSITE" id="PS51318">
    <property type="entry name" value="TAT"/>
    <property type="match status" value="1"/>
</dbReference>
<evidence type="ECO:0000256" key="1">
    <source>
        <dbReference type="SAM" id="SignalP"/>
    </source>
</evidence>
<feature type="signal peptide" evidence="1">
    <location>
        <begin position="1"/>
        <end position="32"/>
    </location>
</feature>
<evidence type="ECO:0000313" key="3">
    <source>
        <dbReference type="Proteomes" id="UP000184501"/>
    </source>
</evidence>
<dbReference type="AlphaFoldDB" id="A0A1M4XYM5"/>
<protein>
    <recommendedName>
        <fullName evidence="4">Cell wall-associated hydrolase, NlpC family</fullName>
    </recommendedName>
</protein>
<dbReference type="EMBL" id="FQVN01000002">
    <property type="protein sequence ID" value="SHE98591.1"/>
    <property type="molecule type" value="Genomic_DNA"/>
</dbReference>
<dbReference type="STRING" id="2017.SAMN05444320_102172"/>
<evidence type="ECO:0008006" key="4">
    <source>
        <dbReference type="Google" id="ProtNLM"/>
    </source>
</evidence>
<dbReference type="InterPro" id="IPR006311">
    <property type="entry name" value="TAT_signal"/>
</dbReference>
<sequence>MRNTAGRTRRAVVLVAALVGLGGVLSAPLASAAEPVVEPVAVAEAEAEATSTVTEAEIAAAPKVSRKDVIARAKVWLTANNGKQVPYSQSKVWRDGYRQDCSGYVSMAAKLAKPGPNTVGLFDGHTVAINKKDLKKGDLLIDKIGSSSTRHVVIFEKWANDAHTKYWAYEQRGGHGTDHRILSYGMSGDSQYKARRLKNIVD</sequence>
<feature type="chain" id="PRO_5012477161" description="Cell wall-associated hydrolase, NlpC family" evidence="1">
    <location>
        <begin position="33"/>
        <end position="202"/>
    </location>
</feature>
<dbReference type="SUPFAM" id="SSF54001">
    <property type="entry name" value="Cysteine proteinases"/>
    <property type="match status" value="1"/>
</dbReference>
<dbReference type="OrthoDB" id="9815928at2"/>
<keyword evidence="3" id="KW-1185">Reference proteome</keyword>